<dbReference type="GO" id="GO:0006431">
    <property type="term" value="P:methionyl-tRNA aminoacylation"/>
    <property type="evidence" value="ECO:0007669"/>
    <property type="project" value="UniProtKB-UniRule"/>
</dbReference>
<organism evidence="9">
    <name type="scientific">candidate division TA06 bacterium ADurb.Bin417</name>
    <dbReference type="NCBI Taxonomy" id="1852828"/>
    <lineage>
        <taxon>Bacteria</taxon>
        <taxon>Bacteria division TA06</taxon>
    </lineage>
</organism>
<dbReference type="PANTHER" id="PTHR43326">
    <property type="entry name" value="METHIONYL-TRNA SYNTHETASE"/>
    <property type="match status" value="1"/>
</dbReference>
<dbReference type="InterPro" id="IPR014729">
    <property type="entry name" value="Rossmann-like_a/b/a_fold"/>
</dbReference>
<dbReference type="InterPro" id="IPR009080">
    <property type="entry name" value="tRNAsynth_Ia_anticodon-bd"/>
</dbReference>
<dbReference type="InterPro" id="IPR041872">
    <property type="entry name" value="Anticodon_Met"/>
</dbReference>
<feature type="short sequence motif" description="'KMSKS' region" evidence="7">
    <location>
        <begin position="295"/>
        <end position="299"/>
    </location>
</feature>
<feature type="binding site" evidence="7">
    <location>
        <position position="144"/>
    </location>
    <ligand>
        <name>Zn(2+)</name>
        <dbReference type="ChEBI" id="CHEBI:29105"/>
    </ligand>
</feature>
<keyword evidence="7" id="KW-0963">Cytoplasm</keyword>
<comment type="caution">
    <text evidence="7">Lacks conserved residue(s) required for the propagation of feature annotation.</text>
</comment>
<dbReference type="EMBL" id="MWAK01000010">
    <property type="protein sequence ID" value="OPZ93732.1"/>
    <property type="molecule type" value="Genomic_DNA"/>
</dbReference>
<comment type="catalytic activity">
    <reaction evidence="7">
        <text>tRNA(Met) + L-methionine + ATP = L-methionyl-tRNA(Met) + AMP + diphosphate</text>
        <dbReference type="Rhea" id="RHEA:13481"/>
        <dbReference type="Rhea" id="RHEA-COMP:9667"/>
        <dbReference type="Rhea" id="RHEA-COMP:9698"/>
        <dbReference type="ChEBI" id="CHEBI:30616"/>
        <dbReference type="ChEBI" id="CHEBI:33019"/>
        <dbReference type="ChEBI" id="CHEBI:57844"/>
        <dbReference type="ChEBI" id="CHEBI:78442"/>
        <dbReference type="ChEBI" id="CHEBI:78530"/>
        <dbReference type="ChEBI" id="CHEBI:456215"/>
        <dbReference type="EC" id="6.1.1.10"/>
    </reaction>
</comment>
<dbReference type="HAMAP" id="MF_01228">
    <property type="entry name" value="Met_tRNA_synth_type2"/>
    <property type="match status" value="1"/>
</dbReference>
<dbReference type="SUPFAM" id="SSF47323">
    <property type="entry name" value="Anticodon-binding domain of a subclass of class I aminoacyl-tRNA synthetases"/>
    <property type="match status" value="1"/>
</dbReference>
<keyword evidence="6 7" id="KW-0030">Aminoacyl-tRNA synthetase</keyword>
<keyword evidence="7" id="KW-0862">Zinc</keyword>
<feature type="domain" description="Methionyl/Leucyl tRNA synthetase" evidence="8">
    <location>
        <begin position="153"/>
        <end position="358"/>
    </location>
</feature>
<comment type="subunit">
    <text evidence="7">Monomer.</text>
</comment>
<keyword evidence="5 7" id="KW-0648">Protein biosynthesis</keyword>
<name>A0A1V5MKX3_UNCT6</name>
<dbReference type="CDD" id="cd00814">
    <property type="entry name" value="MetRS_core"/>
    <property type="match status" value="1"/>
</dbReference>
<evidence type="ECO:0000256" key="4">
    <source>
        <dbReference type="ARBA" id="ARBA00022840"/>
    </source>
</evidence>
<dbReference type="CDD" id="cd07957">
    <property type="entry name" value="Anticodon_Ia_Met"/>
    <property type="match status" value="1"/>
</dbReference>
<evidence type="ECO:0000256" key="6">
    <source>
        <dbReference type="ARBA" id="ARBA00023146"/>
    </source>
</evidence>
<dbReference type="AlphaFoldDB" id="A0A1V5MKX3"/>
<dbReference type="InterPro" id="IPR015413">
    <property type="entry name" value="Methionyl/Leucyl_tRNA_Synth"/>
</dbReference>
<proteinExistence type="inferred from homology"/>
<evidence type="ECO:0000256" key="7">
    <source>
        <dbReference type="HAMAP-Rule" id="MF_01228"/>
    </source>
</evidence>
<feature type="binding site" evidence="7">
    <location>
        <position position="141"/>
    </location>
    <ligand>
        <name>Zn(2+)</name>
        <dbReference type="ChEBI" id="CHEBI:29105"/>
    </ligand>
</feature>
<dbReference type="GO" id="GO:0004825">
    <property type="term" value="F:methionine-tRNA ligase activity"/>
    <property type="evidence" value="ECO:0007669"/>
    <property type="project" value="UniProtKB-UniRule"/>
</dbReference>
<evidence type="ECO:0000256" key="2">
    <source>
        <dbReference type="ARBA" id="ARBA00022598"/>
    </source>
</evidence>
<dbReference type="PRINTS" id="PR01041">
    <property type="entry name" value="TRNASYNTHMET"/>
</dbReference>
<comment type="similarity">
    <text evidence="7">Belongs to the class-I aminoacyl-tRNA synthetase family. MetG type 2A subfamily.</text>
</comment>
<dbReference type="InterPro" id="IPR033911">
    <property type="entry name" value="MetRS_core"/>
</dbReference>
<evidence type="ECO:0000256" key="1">
    <source>
        <dbReference type="ARBA" id="ARBA00003314"/>
    </source>
</evidence>
<evidence type="ECO:0000259" key="8">
    <source>
        <dbReference type="Pfam" id="PF09334"/>
    </source>
</evidence>
<dbReference type="Gene3D" id="3.40.50.620">
    <property type="entry name" value="HUPs"/>
    <property type="match status" value="1"/>
</dbReference>
<protein>
    <recommendedName>
        <fullName evidence="7">Methionine--tRNA ligase</fullName>
        <ecNumber evidence="7">6.1.1.10</ecNumber>
    </recommendedName>
    <alternativeName>
        <fullName evidence="7">Methionyl-tRNA synthetase</fullName>
        <shortName evidence="7">MetRS</shortName>
    </alternativeName>
</protein>
<dbReference type="Gene3D" id="1.10.730.10">
    <property type="entry name" value="Isoleucyl-tRNA Synthetase, Domain 1"/>
    <property type="match status" value="1"/>
</dbReference>
<sequence>MSKYYLTTPIYYVNAQPHIGHVYTTVAADALARWFRLQGREVFFLTGTDEHGSKIENAAREAGISPGEMADRMSKNFRDLWVAMEIKPDRFIRTTEPEHQRVVQRVFLELSARGDIYPGVYEGYYCFACEAFLTPSQGSLCPDCGRETEKISEPTYFFRLSRYQEPIRAYFQAHPEMIQPERAREEVSNLLNQPLPDVSCTRRCAWGIPLPAEMAADPELTIYVWFDALLNYLSGVDYGQEDGRFKKTWPPDIQLLGKDIIRFHYIIWPALLLALGLPLPEKLFAHGWWLSGGEKMSKSRGNVVEPMEFARTYGVDALRYFLLAEVPFGLDGDFNEAAFRKRYNSDLANDLGNLVHRFAHLIRTRHQGRVPEAGDGGRLAEKVLAALPQLDERMAAVDFFGFLETARTVVTAANHYLDETAPWRPENNSGPVLYNLAETARLLSLCLEPVMPRTSGLIRSRLGLEKLPADSNGLRWGLTPAGAAVGEGAPLFPRLK</sequence>
<dbReference type="NCBIfam" id="NF008900">
    <property type="entry name" value="PRK12267.1"/>
    <property type="match status" value="1"/>
</dbReference>
<comment type="cofactor">
    <cofactor evidence="7">
        <name>Zn(2+)</name>
        <dbReference type="ChEBI" id="CHEBI:29105"/>
    </cofactor>
    <text evidence="7">Binds 1 zinc ion per subunit.</text>
</comment>
<comment type="caution">
    <text evidence="9">The sequence shown here is derived from an EMBL/GenBank/DDBJ whole genome shotgun (WGS) entry which is preliminary data.</text>
</comment>
<dbReference type="GO" id="GO:0046872">
    <property type="term" value="F:metal ion binding"/>
    <property type="evidence" value="ECO:0007669"/>
    <property type="project" value="UniProtKB-KW"/>
</dbReference>
<dbReference type="Proteomes" id="UP000485484">
    <property type="component" value="Unassembled WGS sequence"/>
</dbReference>
<comment type="function">
    <text evidence="1 7">Is required not only for elongation of protein synthesis but also for the initiation of all mRNA translation through initiator tRNA(fMet) aminoacylation.</text>
</comment>
<reference evidence="9" key="1">
    <citation type="submission" date="2017-02" db="EMBL/GenBank/DDBJ databases">
        <title>Delving into the versatile metabolic prowess of the omnipresent phylum Bacteroidetes.</title>
        <authorList>
            <person name="Nobu M.K."/>
            <person name="Mei R."/>
            <person name="Narihiro T."/>
            <person name="Kuroda K."/>
            <person name="Liu W.-T."/>
        </authorList>
    </citation>
    <scope>NUCLEOTIDE SEQUENCE</scope>
    <source>
        <strain evidence="9">ADurb.Bin417</strain>
    </source>
</reference>
<gene>
    <name evidence="7 9" type="primary">metG</name>
    <name evidence="9" type="ORF">BWY73_00156</name>
</gene>
<keyword evidence="3 7" id="KW-0547">Nucleotide-binding</keyword>
<dbReference type="InterPro" id="IPR023457">
    <property type="entry name" value="Met-tRNA_synth_2"/>
</dbReference>
<dbReference type="Pfam" id="PF09334">
    <property type="entry name" value="tRNA-synt_1g"/>
    <property type="match status" value="2"/>
</dbReference>
<feature type="domain" description="Methionyl/Leucyl tRNA synthetase" evidence="8">
    <location>
        <begin position="4"/>
        <end position="149"/>
    </location>
</feature>
<evidence type="ECO:0000256" key="3">
    <source>
        <dbReference type="ARBA" id="ARBA00022741"/>
    </source>
</evidence>
<feature type="short sequence motif" description="'HIGH' region" evidence="7">
    <location>
        <begin position="11"/>
        <end position="21"/>
    </location>
</feature>
<keyword evidence="2 7" id="KW-0436">Ligase</keyword>
<comment type="subcellular location">
    <subcellularLocation>
        <location evidence="7">Cytoplasm</location>
    </subcellularLocation>
</comment>
<dbReference type="GO" id="GO:0005524">
    <property type="term" value="F:ATP binding"/>
    <property type="evidence" value="ECO:0007669"/>
    <property type="project" value="UniProtKB-UniRule"/>
</dbReference>
<accession>A0A1V5MKX3</accession>
<dbReference type="EC" id="6.1.1.10" evidence="7"/>
<evidence type="ECO:0000313" key="9">
    <source>
        <dbReference type="EMBL" id="OPZ93732.1"/>
    </source>
</evidence>
<dbReference type="InterPro" id="IPR014758">
    <property type="entry name" value="Met-tRNA_synth"/>
</dbReference>
<keyword evidence="4 7" id="KW-0067">ATP-binding</keyword>
<feature type="binding site" evidence="7">
    <location>
        <position position="126"/>
    </location>
    <ligand>
        <name>Zn(2+)</name>
        <dbReference type="ChEBI" id="CHEBI:29105"/>
    </ligand>
</feature>
<dbReference type="GO" id="GO:0005737">
    <property type="term" value="C:cytoplasm"/>
    <property type="evidence" value="ECO:0007669"/>
    <property type="project" value="UniProtKB-SubCell"/>
</dbReference>
<dbReference type="PANTHER" id="PTHR43326:SF1">
    <property type="entry name" value="METHIONINE--TRNA LIGASE, MITOCHONDRIAL"/>
    <property type="match status" value="1"/>
</dbReference>
<keyword evidence="7" id="KW-0479">Metal-binding</keyword>
<dbReference type="Gene3D" id="2.170.220.10">
    <property type="match status" value="1"/>
</dbReference>
<dbReference type="SUPFAM" id="SSF52374">
    <property type="entry name" value="Nucleotidylyl transferase"/>
    <property type="match status" value="1"/>
</dbReference>
<evidence type="ECO:0000256" key="5">
    <source>
        <dbReference type="ARBA" id="ARBA00022917"/>
    </source>
</evidence>
<dbReference type="NCBIfam" id="TIGR00398">
    <property type="entry name" value="metG"/>
    <property type="match status" value="1"/>
</dbReference>
<feature type="binding site" evidence="7">
    <location>
        <position position="129"/>
    </location>
    <ligand>
        <name>Zn(2+)</name>
        <dbReference type="ChEBI" id="CHEBI:29105"/>
    </ligand>
</feature>